<organism evidence="2 3">
    <name type="scientific">Paludisphaera borealis</name>
    <dbReference type="NCBI Taxonomy" id="1387353"/>
    <lineage>
        <taxon>Bacteria</taxon>
        <taxon>Pseudomonadati</taxon>
        <taxon>Planctomycetota</taxon>
        <taxon>Planctomycetia</taxon>
        <taxon>Isosphaerales</taxon>
        <taxon>Isosphaeraceae</taxon>
        <taxon>Paludisphaera</taxon>
    </lineage>
</organism>
<evidence type="ECO:0000313" key="2">
    <source>
        <dbReference type="EMBL" id="APW63126.1"/>
    </source>
</evidence>
<sequence>MRRHPLKQPPLKQPIRCFLLVLAAGLGGMLGVARCLEPDPRGFGTHRQLGLGPCAFAVMTGRPCPSCGMTTAVAHATRGRLDRAWNSNPAGALLAVSSVPLIGWLILCSWKRRPIGFRTVEGPLLGLLLSIVVVSAAFWLMRILGGPVYLAPTGAAPVPGPVQLAPETRKEGL</sequence>
<keyword evidence="1" id="KW-0472">Membrane</keyword>
<dbReference type="RefSeq" id="WP_338044210.1">
    <property type="nucleotide sequence ID" value="NZ_CP019082.1"/>
</dbReference>
<dbReference type="STRING" id="1387353.BSF38_04687"/>
<name>A0A1U7CW47_9BACT</name>
<proteinExistence type="predicted"/>
<accession>A0A1U7CW47</accession>
<evidence type="ECO:0000256" key="1">
    <source>
        <dbReference type="SAM" id="Phobius"/>
    </source>
</evidence>
<evidence type="ECO:0008006" key="4">
    <source>
        <dbReference type="Google" id="ProtNLM"/>
    </source>
</evidence>
<dbReference type="Proteomes" id="UP000186309">
    <property type="component" value="Chromosome"/>
</dbReference>
<evidence type="ECO:0000313" key="3">
    <source>
        <dbReference type="Proteomes" id="UP000186309"/>
    </source>
</evidence>
<dbReference type="Pfam" id="PF10825">
    <property type="entry name" value="DUF2752"/>
    <property type="match status" value="1"/>
</dbReference>
<keyword evidence="1" id="KW-0812">Transmembrane</keyword>
<keyword evidence="3" id="KW-1185">Reference proteome</keyword>
<dbReference type="InterPro" id="IPR021215">
    <property type="entry name" value="DUF2752"/>
</dbReference>
<dbReference type="KEGG" id="pbor:BSF38_04687"/>
<keyword evidence="1" id="KW-1133">Transmembrane helix</keyword>
<dbReference type="AlphaFoldDB" id="A0A1U7CW47"/>
<dbReference type="EMBL" id="CP019082">
    <property type="protein sequence ID" value="APW63126.1"/>
    <property type="molecule type" value="Genomic_DNA"/>
</dbReference>
<feature type="transmembrane region" description="Helical" evidence="1">
    <location>
        <begin position="90"/>
        <end position="110"/>
    </location>
</feature>
<gene>
    <name evidence="2" type="ORF">BSF38_04687</name>
</gene>
<protein>
    <recommendedName>
        <fullName evidence="4">DUF2752 domain-containing protein</fullName>
    </recommendedName>
</protein>
<feature type="transmembrane region" description="Helical" evidence="1">
    <location>
        <begin position="122"/>
        <end position="141"/>
    </location>
</feature>
<reference evidence="3" key="1">
    <citation type="submission" date="2016-12" db="EMBL/GenBank/DDBJ databases">
        <title>Comparative genomics of four Isosphaeraceae planctomycetes: a common pool of plasmids and glycoside hydrolase genes.</title>
        <authorList>
            <person name="Ivanova A."/>
        </authorList>
    </citation>
    <scope>NUCLEOTIDE SEQUENCE [LARGE SCALE GENOMIC DNA]</scope>
    <source>
        <strain evidence="3">PX4</strain>
    </source>
</reference>